<dbReference type="EMBL" id="NVUK01000004">
    <property type="protein sequence ID" value="PCI78516.1"/>
    <property type="molecule type" value="Genomic_DNA"/>
</dbReference>
<accession>A0A2A4X7P0</accession>
<evidence type="ECO:0000313" key="2">
    <source>
        <dbReference type="Proteomes" id="UP000218775"/>
    </source>
</evidence>
<name>A0A2A4X7P0_UNCAE</name>
<gene>
    <name evidence="1" type="ORF">COB21_00515</name>
</gene>
<protein>
    <submittedName>
        <fullName evidence="1">Uncharacterized protein</fullName>
    </submittedName>
</protein>
<evidence type="ECO:0000313" key="1">
    <source>
        <dbReference type="EMBL" id="PCI78516.1"/>
    </source>
</evidence>
<reference evidence="2" key="1">
    <citation type="submission" date="2017-08" db="EMBL/GenBank/DDBJ databases">
        <title>A dynamic microbial community with high functional redundancy inhabits the cold, oxic subseafloor aquifer.</title>
        <authorList>
            <person name="Tully B.J."/>
            <person name="Wheat C.G."/>
            <person name="Glazer B.T."/>
            <person name="Huber J.A."/>
        </authorList>
    </citation>
    <scope>NUCLEOTIDE SEQUENCE [LARGE SCALE GENOMIC DNA]</scope>
</reference>
<dbReference type="Proteomes" id="UP000218775">
    <property type="component" value="Unassembled WGS sequence"/>
</dbReference>
<sequence length="208" mass="24679">MPTIQHCLDNWKSQGIHLLLADYQKIKIIGPTELLPKIAPEIKEKKRELIDHMAFFYEDMYLERAGIMEWDGCIPRVFAEASAHILVYPRPFSISPALWEQIQLNVKHLIGNHFWIKEAEKYEWKPHHFFRCHQRSPLDHPELQGIVFLTYGMSCTNIDYHVFQCRNVEMKENLFKKAYSLVPEETTLMELQKRPFQVQEEGRSCLVH</sequence>
<dbReference type="AlphaFoldDB" id="A0A2A4X7P0"/>
<organism evidence="1 2">
    <name type="scientific">Aerophobetes bacterium</name>
    <dbReference type="NCBI Taxonomy" id="2030807"/>
    <lineage>
        <taxon>Bacteria</taxon>
        <taxon>Candidatus Aerophobota</taxon>
    </lineage>
</organism>
<comment type="caution">
    <text evidence="1">The sequence shown here is derived from an EMBL/GenBank/DDBJ whole genome shotgun (WGS) entry which is preliminary data.</text>
</comment>
<proteinExistence type="predicted"/>